<dbReference type="PANTHER" id="PTHR24104:SF25">
    <property type="entry name" value="PROTEIN LIN-41"/>
    <property type="match status" value="1"/>
</dbReference>
<dbReference type="PANTHER" id="PTHR24104">
    <property type="entry name" value="E3 UBIQUITIN-PROTEIN LIGASE NHLRC1-RELATED"/>
    <property type="match status" value="1"/>
</dbReference>
<dbReference type="Gene3D" id="2.120.10.30">
    <property type="entry name" value="TolB, C-terminal domain"/>
    <property type="match status" value="5"/>
</dbReference>
<dbReference type="EMBL" id="CAJNOR010003960">
    <property type="protein sequence ID" value="CAF1463332.1"/>
    <property type="molecule type" value="Genomic_DNA"/>
</dbReference>
<evidence type="ECO:0000313" key="5">
    <source>
        <dbReference type="EMBL" id="CAF1463332.1"/>
    </source>
</evidence>
<protein>
    <recommendedName>
        <fullName evidence="4">PKD/REJ-like domain-containing protein</fullName>
    </recommendedName>
</protein>
<keyword evidence="6" id="KW-1185">Reference proteome</keyword>
<evidence type="ECO:0000256" key="2">
    <source>
        <dbReference type="PROSITE-ProRule" id="PRU00504"/>
    </source>
</evidence>
<dbReference type="GO" id="GO:0008270">
    <property type="term" value="F:zinc ion binding"/>
    <property type="evidence" value="ECO:0007669"/>
    <property type="project" value="UniProtKB-KW"/>
</dbReference>
<sequence>MISFVFYNIWSLLMIIEQISGISYNLPKLCANATWNPSAITFANSITVGNYPHGIFVNTINNVYVADHMNGRILIWLNDSTIPTKILSGGLNSPTGIFSRENGDIYIDNGYVNYRIDKWGSNSTSSVPAMYTCSFCTGVFVDINDMLYCAMFNYHQVISKSLNQYLNIWSTVAGKSNVSGSTSTTLNNPCGIFVDLYLNLYVADFLNNRIQKFSSGQLNGTTISTGSFILDHPSSVILDADGYFFIVDMYNHRIVGSGLYGFRCIAACSGSGSSSTQLYFPQALSFDSYGNIFLSDQGNHRIQKFLVTNTCINSTISTQSTPLSTMASGINFTGTSSSTHFSYNMPKLNAYTSWSANGITIANGTILGTYPYGLFVDTKNTIYSVGYSLNRILVFTEGNSTPIRSISGNLNYPYTVFVTTNGDIYVDNGNSSSRVDKWSLNTTNSTSVMYVKSSCWGLFIDIANNIYCSMYYLNQVATKSLNSNSNMWIVAAGTDCSGSTSNTLNGPRGIFVDTNLNLYVTDCFNNRVQLFQSQQLNGITVAGTGASGTISLNCPSGIVLDADGFLFITDCVNNRIVASGPNGYRCLVGCSRVIGSASNQLYYPTTMYFDNHGNMIVADDWNHRIQKFLITSISSGEYFVTNQPNLCPSTTWYTDAIMFANFSTVGANRNTVFVTTNNTIYVANKQNNQVLIWLEGNINPNRIISAGLIMPYSVFVTPNGDIYVDNSYSNYRVDKWTFNSNTSIPSMSVVSPCYGMFVDTSNTLYCSLNLNHQVVKKWLNDNVTTSSIVAGTGVLGSAANMLYSPAGIFVDSKFNLYVADCGNARIQMFALGQANATTLVGNGISGSPTLNCPYGVILDANGYLFIADSYNNRILGSGPYGYRCLLGCTGVPGSASNQLNLPKAISFDSYGNLYVSDGSNNRVVKLVLASNSCSLSYNQPTICSNATWSTNATTFASSATIGTTPNSIFIDGINNIYVINRVSNTILKWTQWNSSAIILTYINATNSSSIFVSITGDIYVDNGYLYGRIDKYFFNTSNLITVMNVNGSCIGLFIDINNNLYCSIQNQHQVTKILLNNGTTIPSIVVGNGSAGLTSNMLNSPQGIYVDTNLNLYIADAGNNRIQMVQSGQSDAITLVGNGSSVTFTLNYPTGVILDANGYLFIVDTYNHRIIASSSYGFQCIIGCSGSGGSAANQLYFPRSMAFDSYGNIYVLDTNNSRVQKFTLQSNNCILHQVAVVLQPLVVPRRPSRQVAVAFQQLVVPQQPSRQVAVALQQLVVPQQPSRQVAVALQQLVVPRRPSRQVAAALQPLVALRRPSRRVVVVLPLLVVPQRPSRRVAVVLQLLVVLRRPSRRVAVVLPQVALRQVALPQLAVAVRQAALQSSTPVVTTKELYTNNTCYSPTITLIPGGSSLSSPISFRRSQDFSISSMIEFHCDISLKKVLKWTIKNCSSTACSFDIELNDKIETTYSEIYIPSRTLDYGIYQLTLTITMIDLPELKSSSSAYVRITQSGITANPVQLGTSMITRGDNQDLLLDPGSFSIDPDQDSFDATKWKYKYYCRIYGEYKYPNIQGILLTIDDLTNDPYNPSCLSNRTGLIFGNSTLSPNSSLTILAGSLQSNRTYQFMIYMENRKNSSIQATGYVFVTIQITYPKLIAIGCVISIMCIPNLEYQLVNPTTQVALYTLCIGNCINLQNIQWNIYYGLNNSTLSNYTQWILFNQTNSHENIWFFGMKTCNFTASNQLFVDNPQIELWRFEVVYTFLSETSTSALNFIINYPPSNGSCSINPPNGTILTLFTIQCSNWFDTDGIKDYSLYLLKRNQSEKLMIGYSSEENFQVRLPLNINNQTSLIELILYVRDSFDGVTQVNLSSINMINDDLLNQNIINQLNNSSNNKSIIELLSSGNQNVVSQIISSFSQLFNQMSQDYLNKMISNGISPVSISISSLNDENLYKQNETTTTYNKSILIVEFTKEINSLANIRDYLVTFISDLLITTSNSIILQSTSLVQLTQSTNQLTRSLLVK</sequence>
<reference evidence="5" key="1">
    <citation type="submission" date="2021-02" db="EMBL/GenBank/DDBJ databases">
        <authorList>
            <person name="Nowell W R."/>
        </authorList>
    </citation>
    <scope>NUCLEOTIDE SEQUENCE</scope>
</reference>
<feature type="signal peptide" evidence="3">
    <location>
        <begin position="1"/>
        <end position="21"/>
    </location>
</feature>
<comment type="caution">
    <text evidence="5">The sequence shown here is derived from an EMBL/GenBank/DDBJ whole genome shotgun (WGS) entry which is preliminary data.</text>
</comment>
<feature type="repeat" description="NHL" evidence="2">
    <location>
        <begin position="1098"/>
        <end position="1128"/>
    </location>
</feature>
<evidence type="ECO:0000256" key="1">
    <source>
        <dbReference type="ARBA" id="ARBA00022737"/>
    </source>
</evidence>
<dbReference type="SUPFAM" id="SSF101898">
    <property type="entry name" value="NHL repeat"/>
    <property type="match status" value="4"/>
</dbReference>
<evidence type="ECO:0000259" key="4">
    <source>
        <dbReference type="Pfam" id="PF02010"/>
    </source>
</evidence>
<organism evidence="5 6">
    <name type="scientific">Adineta ricciae</name>
    <name type="common">Rotifer</name>
    <dbReference type="NCBI Taxonomy" id="249248"/>
    <lineage>
        <taxon>Eukaryota</taxon>
        <taxon>Metazoa</taxon>
        <taxon>Spiralia</taxon>
        <taxon>Gnathifera</taxon>
        <taxon>Rotifera</taxon>
        <taxon>Eurotatoria</taxon>
        <taxon>Bdelloidea</taxon>
        <taxon>Adinetida</taxon>
        <taxon>Adinetidae</taxon>
        <taxon>Adineta</taxon>
    </lineage>
</organism>
<dbReference type="CDD" id="cd05819">
    <property type="entry name" value="NHL"/>
    <property type="match status" value="3"/>
</dbReference>
<dbReference type="InterPro" id="IPR050952">
    <property type="entry name" value="TRIM-NHL_E3_ligases"/>
</dbReference>
<proteinExistence type="predicted"/>
<dbReference type="Pfam" id="PF02010">
    <property type="entry name" value="REJ"/>
    <property type="match status" value="1"/>
</dbReference>
<gene>
    <name evidence="5" type="ORF">XAT740_LOCUS37560</name>
</gene>
<keyword evidence="1" id="KW-0677">Repeat</keyword>
<feature type="domain" description="PKD/REJ-like" evidence="4">
    <location>
        <begin position="1433"/>
        <end position="1874"/>
    </location>
</feature>
<dbReference type="Proteomes" id="UP000663828">
    <property type="component" value="Unassembled WGS sequence"/>
</dbReference>
<feature type="repeat" description="NHL" evidence="2">
    <location>
        <begin position="498"/>
        <end position="534"/>
    </location>
</feature>
<dbReference type="Pfam" id="PF01436">
    <property type="entry name" value="NHL"/>
    <property type="match status" value="2"/>
</dbReference>
<dbReference type="Gene3D" id="2.40.10.500">
    <property type="match status" value="2"/>
</dbReference>
<feature type="chain" id="PRO_5032527183" description="PKD/REJ-like domain-containing protein" evidence="3">
    <location>
        <begin position="22"/>
        <end position="2020"/>
    </location>
</feature>
<name>A0A815QKL8_ADIRI</name>
<dbReference type="SUPFAM" id="SSF63825">
    <property type="entry name" value="YWTD domain"/>
    <property type="match status" value="1"/>
</dbReference>
<feature type="repeat" description="NHL" evidence="2">
    <location>
        <begin position="793"/>
        <end position="832"/>
    </location>
</feature>
<feature type="repeat" description="NHL" evidence="2">
    <location>
        <begin position="1182"/>
        <end position="1225"/>
    </location>
</feature>
<dbReference type="PROSITE" id="PS51125">
    <property type="entry name" value="NHL"/>
    <property type="match status" value="5"/>
</dbReference>
<evidence type="ECO:0000256" key="3">
    <source>
        <dbReference type="SAM" id="SignalP"/>
    </source>
</evidence>
<accession>A0A815QKL8</accession>
<dbReference type="InterPro" id="IPR001258">
    <property type="entry name" value="NHL_repeat"/>
</dbReference>
<dbReference type="InterPro" id="IPR011042">
    <property type="entry name" value="6-blade_b-propeller_TolB-like"/>
</dbReference>
<keyword evidence="3" id="KW-0732">Signal</keyword>
<evidence type="ECO:0000313" key="6">
    <source>
        <dbReference type="Proteomes" id="UP000663828"/>
    </source>
</evidence>
<dbReference type="InterPro" id="IPR002859">
    <property type="entry name" value="PKD/REJ-like"/>
</dbReference>
<feature type="repeat" description="NHL" evidence="2">
    <location>
        <begin position="588"/>
        <end position="631"/>
    </location>
</feature>